<dbReference type="AlphaFoldDB" id="A0AA37PEZ9"/>
<dbReference type="RefSeq" id="XP_049133433.1">
    <property type="nucleotide sequence ID" value="XM_049277476.1"/>
</dbReference>
<proteinExistence type="predicted"/>
<accession>A0AA37PEZ9</accession>
<dbReference type="PANTHER" id="PTHR43756:SF5">
    <property type="entry name" value="CHOLINE MONOOXYGENASE, CHLOROPLASTIC"/>
    <property type="match status" value="1"/>
</dbReference>
<evidence type="ECO:0000313" key="1">
    <source>
        <dbReference type="EMBL" id="GKT51083.1"/>
    </source>
</evidence>
<name>A0AA37PEZ9_9PEZI</name>
<dbReference type="SUPFAM" id="SSF55961">
    <property type="entry name" value="Bet v1-like"/>
    <property type="match status" value="1"/>
</dbReference>
<evidence type="ECO:0000313" key="2">
    <source>
        <dbReference type="Proteomes" id="UP001055115"/>
    </source>
</evidence>
<comment type="caution">
    <text evidence="1">The sequence shown here is derived from an EMBL/GenBank/DDBJ whole genome shotgun (WGS) entry which is preliminary data.</text>
</comment>
<dbReference type="PANTHER" id="PTHR43756">
    <property type="entry name" value="CHOLINE MONOOXYGENASE, CHLOROPLASTIC"/>
    <property type="match status" value="1"/>
</dbReference>
<dbReference type="InterPro" id="IPR001663">
    <property type="entry name" value="Rng_hydr_dOase-A"/>
</dbReference>
<dbReference type="Gene3D" id="3.90.380.10">
    <property type="entry name" value="Naphthalene 1,2-dioxygenase Alpha Subunit, Chain A, domain 1"/>
    <property type="match status" value="1"/>
</dbReference>
<dbReference type="EMBL" id="BQXU01000044">
    <property type="protein sequence ID" value="GKT51083.1"/>
    <property type="molecule type" value="Genomic_DNA"/>
</dbReference>
<organism evidence="1 2">
    <name type="scientific">Colletotrichum spaethianum</name>
    <dbReference type="NCBI Taxonomy" id="700344"/>
    <lineage>
        <taxon>Eukaryota</taxon>
        <taxon>Fungi</taxon>
        <taxon>Dikarya</taxon>
        <taxon>Ascomycota</taxon>
        <taxon>Pezizomycotina</taxon>
        <taxon>Sordariomycetes</taxon>
        <taxon>Hypocreomycetidae</taxon>
        <taxon>Glomerellales</taxon>
        <taxon>Glomerellaceae</taxon>
        <taxon>Colletotrichum</taxon>
        <taxon>Colletotrichum spaethianum species complex</taxon>
    </lineage>
</organism>
<sequence length="122" mass="14019">MEYEVYRHNSADDEDFNRINQFYKQVLQEDKDLCNGAQKNLNNNIFINGQLHPEKEKDTVREHVMRHRAQEEKENGGKEIWPASPKPAKAMETGKLLEEELFCAGLVTGACQGPSELSQLAW</sequence>
<protein>
    <submittedName>
        <fullName evidence="1">Uncharacterized protein</fullName>
    </submittedName>
</protein>
<reference evidence="1 2" key="1">
    <citation type="submission" date="2022-03" db="EMBL/GenBank/DDBJ databases">
        <title>Genome data of Colletotrichum spp.</title>
        <authorList>
            <person name="Utami Y.D."/>
            <person name="Hiruma K."/>
        </authorList>
    </citation>
    <scope>NUCLEOTIDE SEQUENCE [LARGE SCALE GENOMIC DNA]</scope>
    <source>
        <strain evidence="1 2">MAFF 239500</strain>
    </source>
</reference>
<dbReference type="Proteomes" id="UP001055115">
    <property type="component" value="Unassembled WGS sequence"/>
</dbReference>
<dbReference type="GO" id="GO:0051537">
    <property type="term" value="F:2 iron, 2 sulfur cluster binding"/>
    <property type="evidence" value="ECO:0007669"/>
    <property type="project" value="InterPro"/>
</dbReference>
<dbReference type="GeneID" id="73332066"/>
<keyword evidence="2" id="KW-1185">Reference proteome</keyword>
<gene>
    <name evidence="1" type="ORF">ColSpa_11264</name>
</gene>